<dbReference type="EMBL" id="CP027850">
    <property type="protein sequence ID" value="AVQ01051.1"/>
    <property type="molecule type" value="Genomic_DNA"/>
</dbReference>
<accession>A0ABM6TD63</accession>
<dbReference type="InterPro" id="IPR011646">
    <property type="entry name" value="KAP_P-loop"/>
</dbReference>
<dbReference type="RefSeq" id="WP_013077907.1">
    <property type="nucleotide sequence ID" value="NZ_CP027850.1"/>
</dbReference>
<organism evidence="2 3">
    <name type="scientific">Caulobacter segnis</name>
    <dbReference type="NCBI Taxonomy" id="88688"/>
    <lineage>
        <taxon>Bacteria</taxon>
        <taxon>Pseudomonadati</taxon>
        <taxon>Pseudomonadota</taxon>
        <taxon>Alphaproteobacteria</taxon>
        <taxon>Caulobacterales</taxon>
        <taxon>Caulobacteraceae</taxon>
        <taxon>Caulobacter</taxon>
    </lineage>
</organism>
<keyword evidence="3" id="KW-1185">Reference proteome</keyword>
<dbReference type="Pfam" id="PF07693">
    <property type="entry name" value="KAP_NTPase"/>
    <property type="match status" value="1"/>
</dbReference>
<name>A0ABM6TD63_9CAUL</name>
<dbReference type="Gene3D" id="3.40.50.300">
    <property type="entry name" value="P-loop containing nucleotide triphosphate hydrolases"/>
    <property type="match status" value="1"/>
</dbReference>
<dbReference type="InterPro" id="IPR027417">
    <property type="entry name" value="P-loop_NTPase"/>
</dbReference>
<proteinExistence type="predicted"/>
<evidence type="ECO:0000259" key="1">
    <source>
        <dbReference type="Pfam" id="PF07693"/>
    </source>
</evidence>
<feature type="domain" description="KAP NTPase" evidence="1">
    <location>
        <begin position="31"/>
        <end position="331"/>
    </location>
</feature>
<gene>
    <name evidence="2" type="ORF">B7G68_03730</name>
</gene>
<evidence type="ECO:0000313" key="3">
    <source>
        <dbReference type="Proteomes" id="UP000240527"/>
    </source>
</evidence>
<reference evidence="2 3" key="1">
    <citation type="journal article" date="2015" name="Biotechnol. Bioeng.">
        <title>Genome sequence and phenotypic characterization of Caulobacter segnis.</title>
        <authorList>
            <person name="Patel S."/>
            <person name="Fletcher B."/>
            <person name="Scott D.C."/>
            <person name="Ely B."/>
        </authorList>
    </citation>
    <scope>NUCLEOTIDE SEQUENCE [LARGE SCALE GENOMIC DNA]</scope>
    <source>
        <strain evidence="2 3">TK0059</strain>
    </source>
</reference>
<evidence type="ECO:0000313" key="2">
    <source>
        <dbReference type="EMBL" id="AVQ01051.1"/>
    </source>
</evidence>
<protein>
    <recommendedName>
        <fullName evidence="1">KAP NTPase domain-containing protein</fullName>
    </recommendedName>
</protein>
<dbReference type="Proteomes" id="UP000240527">
    <property type="component" value="Chromosome"/>
</dbReference>
<sequence length="447" mass="49936">MRLFLREPEIGDLEGFTTENDIFGRKAIGDGLSYLLANVEDPLVLALDAPWGAGKSVFLRQWAGELRNAGYPVVLFDAFKHDYAEDAFAALAGEIIALVDKSEKERTPQAVQLRRKAVQALKAVARPALKTVVKVATMNAVDTDEIGKEAAKIIADETASLEDRYLGELITRQKERQGAIEDFRQALERLPSLLRSETAVNDRPLVFIVDELDRCRPQFALELLERIKHFFSVPNVHFVLGVHLAQLRNSMIAAYGAQMDAATYLQKFIHFSIRLDDTATHQHERSRSKAINRLRHELALGLSDQYVDLVLHVAEARTLSLRTIEKVFTTLALAETFSKGLGRVPAPGCIVAGLCILKVNNPELYDVARLGRLAWADVAKEMALELGDGRSDSIAWFAKAWAYITDGPLEQPDQLQFQSVFDNRPKGDRTLLPLLIRRHIELVQPPA</sequence>
<dbReference type="SUPFAM" id="SSF52540">
    <property type="entry name" value="P-loop containing nucleoside triphosphate hydrolases"/>
    <property type="match status" value="1"/>
</dbReference>